<keyword evidence="1" id="KW-0399">Innate immunity</keyword>
<dbReference type="InterPro" id="IPR001841">
    <property type="entry name" value="Znf_RING"/>
</dbReference>
<accession>M4AZJ8</accession>
<proteinExistence type="predicted"/>
<dbReference type="Pfam" id="PF00643">
    <property type="entry name" value="zf-B_box"/>
    <property type="match status" value="1"/>
</dbReference>
<protein>
    <submittedName>
        <fullName evidence="11">E3 ubiquitin-protein ligase TRIM21-like</fullName>
    </submittedName>
</protein>
<dbReference type="PROSITE" id="PS50089">
    <property type="entry name" value="ZF_RING_2"/>
    <property type="match status" value="1"/>
</dbReference>
<evidence type="ECO:0000259" key="8">
    <source>
        <dbReference type="PROSITE" id="PS50089"/>
    </source>
</evidence>
<evidence type="ECO:0000256" key="6">
    <source>
        <dbReference type="PROSITE-ProRule" id="PRU00024"/>
    </source>
</evidence>
<evidence type="ECO:0000256" key="4">
    <source>
        <dbReference type="ARBA" id="ARBA00022833"/>
    </source>
</evidence>
<evidence type="ECO:0000313" key="11">
    <source>
        <dbReference type="Ensembl" id="ENSXMAP00000019893.2"/>
    </source>
</evidence>
<dbReference type="Gene3D" id="3.30.40.10">
    <property type="entry name" value="Zinc/RING finger domain, C3HC4 (zinc finger)"/>
    <property type="match status" value="1"/>
</dbReference>
<dbReference type="SMART" id="SM00336">
    <property type="entry name" value="BBOX"/>
    <property type="match status" value="1"/>
</dbReference>
<keyword evidence="12" id="KW-1185">Reference proteome</keyword>
<reference evidence="11" key="3">
    <citation type="submission" date="2025-08" db="UniProtKB">
        <authorList>
            <consortium name="Ensembl"/>
        </authorList>
    </citation>
    <scope>IDENTIFICATION</scope>
    <source>
        <strain evidence="11">JP 163 A</strain>
    </source>
</reference>
<dbReference type="GO" id="GO:0045087">
    <property type="term" value="P:innate immune response"/>
    <property type="evidence" value="ECO:0007669"/>
    <property type="project" value="UniProtKB-KW"/>
</dbReference>
<dbReference type="SUPFAM" id="SSF57850">
    <property type="entry name" value="RING/U-box"/>
    <property type="match status" value="1"/>
</dbReference>
<feature type="compositionally biased region" description="Polar residues" evidence="7">
    <location>
        <begin position="138"/>
        <end position="158"/>
    </location>
</feature>
<evidence type="ECO:0000256" key="5">
    <source>
        <dbReference type="ARBA" id="ARBA00022859"/>
    </source>
</evidence>
<dbReference type="PROSITE" id="PS50188">
    <property type="entry name" value="B302_SPRY"/>
    <property type="match status" value="1"/>
</dbReference>
<dbReference type="AlphaFoldDB" id="M4AZJ8"/>
<dbReference type="GO" id="GO:0008270">
    <property type="term" value="F:zinc ion binding"/>
    <property type="evidence" value="ECO:0007669"/>
    <property type="project" value="UniProtKB-KW"/>
</dbReference>
<dbReference type="Proteomes" id="UP000002852">
    <property type="component" value="Unassembled WGS sequence"/>
</dbReference>
<dbReference type="InParanoid" id="M4AZJ8"/>
<feature type="domain" description="RING-type" evidence="8">
    <location>
        <begin position="14"/>
        <end position="54"/>
    </location>
</feature>
<dbReference type="InterPro" id="IPR043136">
    <property type="entry name" value="B30.2/SPRY_sf"/>
</dbReference>
<dbReference type="GO" id="GO:0005737">
    <property type="term" value="C:cytoplasm"/>
    <property type="evidence" value="ECO:0007669"/>
    <property type="project" value="UniProtKB-ARBA"/>
</dbReference>
<dbReference type="CDD" id="cd19769">
    <property type="entry name" value="Bbox2_TRIM16-like"/>
    <property type="match status" value="1"/>
</dbReference>
<organism evidence="11 12">
    <name type="scientific">Xiphophorus maculatus</name>
    <name type="common">Southern platyfish</name>
    <name type="synonym">Platypoecilus maculatus</name>
    <dbReference type="NCBI Taxonomy" id="8083"/>
    <lineage>
        <taxon>Eukaryota</taxon>
        <taxon>Metazoa</taxon>
        <taxon>Chordata</taxon>
        <taxon>Craniata</taxon>
        <taxon>Vertebrata</taxon>
        <taxon>Euteleostomi</taxon>
        <taxon>Actinopterygii</taxon>
        <taxon>Neopterygii</taxon>
        <taxon>Teleostei</taxon>
        <taxon>Neoteleostei</taxon>
        <taxon>Acanthomorphata</taxon>
        <taxon>Ovalentaria</taxon>
        <taxon>Atherinomorphae</taxon>
        <taxon>Cyprinodontiformes</taxon>
        <taxon>Poeciliidae</taxon>
        <taxon>Poeciliinae</taxon>
        <taxon>Xiphophorus</taxon>
    </lineage>
</organism>
<feature type="domain" description="B box-type" evidence="9">
    <location>
        <begin position="283"/>
        <end position="323"/>
    </location>
</feature>
<dbReference type="InterPro" id="IPR000315">
    <property type="entry name" value="Znf_B-box"/>
</dbReference>
<dbReference type="Gene3D" id="2.60.120.920">
    <property type="match status" value="1"/>
</dbReference>
<dbReference type="SUPFAM" id="SSF49899">
    <property type="entry name" value="Concanavalin A-like lectins/glucanases"/>
    <property type="match status" value="1"/>
</dbReference>
<dbReference type="SMART" id="SM00449">
    <property type="entry name" value="SPRY"/>
    <property type="match status" value="1"/>
</dbReference>
<dbReference type="Gene3D" id="4.10.830.40">
    <property type="match status" value="1"/>
</dbReference>
<dbReference type="Pfam" id="PF25600">
    <property type="entry name" value="TRIM_CC"/>
    <property type="match status" value="1"/>
</dbReference>
<dbReference type="InterPro" id="IPR013320">
    <property type="entry name" value="ConA-like_dom_sf"/>
</dbReference>
<evidence type="ECO:0000256" key="3">
    <source>
        <dbReference type="ARBA" id="ARBA00022771"/>
    </source>
</evidence>
<dbReference type="SUPFAM" id="SSF57845">
    <property type="entry name" value="B-box zinc-binding domain"/>
    <property type="match status" value="1"/>
</dbReference>
<dbReference type="InterPro" id="IPR003877">
    <property type="entry name" value="SPRY_dom"/>
</dbReference>
<keyword evidence="3 6" id="KW-0863">Zinc-finger</keyword>
<evidence type="ECO:0000313" key="12">
    <source>
        <dbReference type="Proteomes" id="UP000002852"/>
    </source>
</evidence>
<dbReference type="RefSeq" id="XP_023202379.1">
    <property type="nucleotide sequence ID" value="XM_023346611.1"/>
</dbReference>
<sequence>MAASGQLSEDQLRCQICKNIFTFPVTLPCGDNLCKTCILREWGQSVHCQCPICEKDFNERPQLQPNQILSKMANCLKKSKAKELCTINKSETDISPYTRDTSAHDSSNSIGESNFHSKLNNILSRSSSNISSGFPRRNTWSNNSSNVSIPTPRTHYINTNRESNFHSKLSSTLSRSSSVIESNTSRSNNATSNSSNSNISLAATNTTRSLSLAVDENNFNSTPSQQRVATLGDISCDECTVLKLKAVKSCLVCLASYCETHLKPHLMTKGLKKHQLLEPVENLEARMCSYHNKPLELFCRTDQTFTCMLCTLLDHKEHDYLPLSEEAGQKRSVLRGTEETLNRMIQERRGKMQDLRHTSRLNQEAADGKAAVGLQVFTDLKRILENGSDELLGNIEIRQVTAERLTERLIAELGQEVKVLMQSSANVQELSSSDDHAHVLRSFSSINNIPAMKDWSDISVQIPLYEEMVRKAVVEAVDRLQATFKKEEGKLKEAELKRVQKFKVNLTLDTQTADPWLIVSDDSKQVRLGDFKKCVPDLPKRFNPGGGVVAQQNFGFGRFYFEVQVMDMMKYDLGVVYESINRKKKITNSKESGHWILSLRKENEYKARASHEIPLSLTHRPQRIGLFVDYDEGLVSFYDVGIAEHIFSFNDCSFTERLYPFFNPGHGSRNSASLKIGQ</sequence>
<evidence type="ECO:0000256" key="7">
    <source>
        <dbReference type="SAM" id="MobiDB-lite"/>
    </source>
</evidence>
<name>M4AZJ8_XIPMA</name>
<dbReference type="InterPro" id="IPR058030">
    <property type="entry name" value="TRIM8/14/16/25/29/45/65_CC"/>
</dbReference>
<dbReference type="HOGENOM" id="CLU_013137_0_1_1"/>
<dbReference type="InterPro" id="IPR006574">
    <property type="entry name" value="PRY"/>
</dbReference>
<dbReference type="GeneTree" id="ENSGT01040000240400"/>
<dbReference type="FunFam" id="2.60.120.920:FF:000004">
    <property type="entry name" value="Butyrophilin subfamily 1 member A1"/>
    <property type="match status" value="1"/>
</dbReference>
<dbReference type="InterPro" id="IPR013083">
    <property type="entry name" value="Znf_RING/FYVE/PHD"/>
</dbReference>
<evidence type="ECO:0000256" key="2">
    <source>
        <dbReference type="ARBA" id="ARBA00022723"/>
    </source>
</evidence>
<reference evidence="12" key="1">
    <citation type="submission" date="2012-01" db="EMBL/GenBank/DDBJ databases">
        <authorList>
            <person name="Walter R."/>
            <person name="Schartl M."/>
            <person name="Warren W."/>
        </authorList>
    </citation>
    <scope>NUCLEOTIDE SEQUENCE [LARGE SCALE GENOMIC DNA]</scope>
    <source>
        <strain evidence="12">JP 163 A</strain>
    </source>
</reference>
<dbReference type="PANTHER" id="PTHR25465">
    <property type="entry name" value="B-BOX DOMAIN CONTAINING"/>
    <property type="match status" value="1"/>
</dbReference>
<reference evidence="12" key="2">
    <citation type="journal article" date="2013" name="Nat. Genet.">
        <title>The genome of the platyfish, Xiphophorus maculatus, provides insights into evolutionary adaptation and several complex traits.</title>
        <authorList>
            <person name="Schartl M."/>
            <person name="Walter R.B."/>
            <person name="Shen Y."/>
            <person name="Garcia T."/>
            <person name="Catchen J."/>
            <person name="Amores A."/>
            <person name="Braasch I."/>
            <person name="Chalopin D."/>
            <person name="Volff J.N."/>
            <person name="Lesch K.P."/>
            <person name="Bisazza A."/>
            <person name="Minx P."/>
            <person name="Hillier L."/>
            <person name="Wilson R.K."/>
            <person name="Fuerstenberg S."/>
            <person name="Boore J."/>
            <person name="Searle S."/>
            <person name="Postlethwait J.H."/>
            <person name="Warren W.C."/>
        </authorList>
    </citation>
    <scope>NUCLEOTIDE SEQUENCE [LARGE SCALE GENOMIC DNA]</scope>
    <source>
        <strain evidence="12">JP 163 A</strain>
    </source>
</reference>
<feature type="region of interest" description="Disordered" evidence="7">
    <location>
        <begin position="127"/>
        <end position="158"/>
    </location>
</feature>
<dbReference type="PROSITE" id="PS50119">
    <property type="entry name" value="ZF_BBOX"/>
    <property type="match status" value="1"/>
</dbReference>
<evidence type="ECO:0000259" key="9">
    <source>
        <dbReference type="PROSITE" id="PS50119"/>
    </source>
</evidence>
<dbReference type="GeneID" id="102237965"/>
<dbReference type="eggNOG" id="KOG2177">
    <property type="taxonomic scope" value="Eukaryota"/>
</dbReference>
<evidence type="ECO:0000256" key="1">
    <source>
        <dbReference type="ARBA" id="ARBA00022588"/>
    </source>
</evidence>
<dbReference type="KEGG" id="xma:102237965"/>
<dbReference type="InterPro" id="IPR001870">
    <property type="entry name" value="B30.2/SPRY"/>
</dbReference>
<dbReference type="PRINTS" id="PR01407">
    <property type="entry name" value="BUTYPHLNCDUF"/>
</dbReference>
<feature type="domain" description="B30.2/SPRY" evidence="10">
    <location>
        <begin position="486"/>
        <end position="678"/>
    </location>
</feature>
<reference evidence="11" key="4">
    <citation type="submission" date="2025-09" db="UniProtKB">
        <authorList>
            <consortium name="Ensembl"/>
        </authorList>
    </citation>
    <scope>IDENTIFICATION</scope>
    <source>
        <strain evidence="11">JP 163 A</strain>
    </source>
</reference>
<dbReference type="OMA" id="NNIPAMK"/>
<dbReference type="Pfam" id="PF13765">
    <property type="entry name" value="PRY"/>
    <property type="match status" value="1"/>
</dbReference>
<feature type="region of interest" description="Disordered" evidence="7">
    <location>
        <begin position="176"/>
        <end position="199"/>
    </location>
</feature>
<dbReference type="Ensembl" id="ENSXMAT00000019921.2">
    <property type="protein sequence ID" value="ENSXMAP00000019893.2"/>
    <property type="gene ID" value="ENSXMAG00000019846.2"/>
</dbReference>
<dbReference type="Pfam" id="PF00622">
    <property type="entry name" value="SPRY"/>
    <property type="match status" value="1"/>
</dbReference>
<evidence type="ECO:0000259" key="10">
    <source>
        <dbReference type="PROSITE" id="PS50188"/>
    </source>
</evidence>
<dbReference type="PANTHER" id="PTHR25465:SF32">
    <property type="entry name" value="BLOODTHIRSTY-RELATED GENE FAMILY, MEMBER 16 ISOFORM X1-RELATED"/>
    <property type="match status" value="1"/>
</dbReference>
<dbReference type="Gene3D" id="3.30.160.60">
    <property type="entry name" value="Classic Zinc Finger"/>
    <property type="match status" value="1"/>
</dbReference>
<keyword evidence="5" id="KW-0391">Immunity</keyword>
<dbReference type="CDD" id="cd13733">
    <property type="entry name" value="SPRY_PRY_C-I_1"/>
    <property type="match status" value="1"/>
</dbReference>
<dbReference type="InterPro" id="IPR003879">
    <property type="entry name" value="Butyrophylin_SPRY"/>
</dbReference>
<dbReference type="SMART" id="SM00589">
    <property type="entry name" value="PRY"/>
    <property type="match status" value="1"/>
</dbReference>
<keyword evidence="4" id="KW-0862">Zinc</keyword>
<keyword evidence="2" id="KW-0479">Metal-binding</keyword>
<dbReference type="InterPro" id="IPR051051">
    <property type="entry name" value="E3_ubiq-ligase_TRIM/RNF"/>
</dbReference>